<sequence length="158" mass="17429">MSQRNTARVDRFAQMSKQEELIAKKRQEILEKQRTSELAKAVAAAQSLAAKLKNSNEESSQEEERTDEPVVDVKKVDVEISTTVTGSSISSKSSSLNSFTGKTGKITFGQKRATPAPPIVEQPPVKVQNSFCNDGSFLENFKKILEKQQQPKALLTAM</sequence>
<feature type="region of interest" description="Disordered" evidence="1">
    <location>
        <begin position="51"/>
        <end position="74"/>
    </location>
</feature>
<dbReference type="AlphaFoldDB" id="A0A1A9X1V9"/>
<reference evidence="3" key="1">
    <citation type="submission" date="2014-03" db="EMBL/GenBank/DDBJ databases">
        <authorList>
            <person name="Aksoy S."/>
            <person name="Warren W."/>
            <person name="Wilson R.K."/>
        </authorList>
    </citation>
    <scope>NUCLEOTIDE SEQUENCE [LARGE SCALE GENOMIC DNA]</scope>
    <source>
        <strain evidence="3">IAEA</strain>
    </source>
</reference>
<evidence type="ECO:0000313" key="3">
    <source>
        <dbReference type="Proteomes" id="UP000091820"/>
    </source>
</evidence>
<reference evidence="2" key="2">
    <citation type="submission" date="2020-05" db="UniProtKB">
        <authorList>
            <consortium name="EnsemblMetazoa"/>
        </authorList>
    </citation>
    <scope>IDENTIFICATION</scope>
    <source>
        <strain evidence="2">IAEA</strain>
    </source>
</reference>
<evidence type="ECO:0000313" key="2">
    <source>
        <dbReference type="EnsemblMetazoa" id="GBRI041170-PA"/>
    </source>
</evidence>
<accession>A0A1A9X1V9</accession>
<keyword evidence="3" id="KW-1185">Reference proteome</keyword>
<dbReference type="EnsemblMetazoa" id="GBRI041170-RA">
    <property type="protein sequence ID" value="GBRI041170-PA"/>
    <property type="gene ID" value="GBRI041170"/>
</dbReference>
<protein>
    <submittedName>
        <fullName evidence="2">Uncharacterized protein</fullName>
    </submittedName>
</protein>
<dbReference type="STRING" id="37001.A0A1A9X1V9"/>
<evidence type="ECO:0000256" key="1">
    <source>
        <dbReference type="SAM" id="MobiDB-lite"/>
    </source>
</evidence>
<proteinExistence type="predicted"/>
<organism evidence="2 3">
    <name type="scientific">Glossina brevipalpis</name>
    <dbReference type="NCBI Taxonomy" id="37001"/>
    <lineage>
        <taxon>Eukaryota</taxon>
        <taxon>Metazoa</taxon>
        <taxon>Ecdysozoa</taxon>
        <taxon>Arthropoda</taxon>
        <taxon>Hexapoda</taxon>
        <taxon>Insecta</taxon>
        <taxon>Pterygota</taxon>
        <taxon>Neoptera</taxon>
        <taxon>Endopterygota</taxon>
        <taxon>Diptera</taxon>
        <taxon>Brachycera</taxon>
        <taxon>Muscomorpha</taxon>
        <taxon>Hippoboscoidea</taxon>
        <taxon>Glossinidae</taxon>
        <taxon>Glossina</taxon>
    </lineage>
</organism>
<name>A0A1A9X1V9_9MUSC</name>
<dbReference type="Proteomes" id="UP000091820">
    <property type="component" value="Unassembled WGS sequence"/>
</dbReference>
<dbReference type="VEuPathDB" id="VectorBase:GBRI041170"/>